<keyword evidence="2" id="KW-1185">Reference proteome</keyword>
<comment type="caution">
    <text evidence="1">The sequence shown here is derived from an EMBL/GenBank/DDBJ whole genome shotgun (WGS) entry which is preliminary data.</text>
</comment>
<reference evidence="1" key="1">
    <citation type="submission" date="2023-04" db="EMBL/GenBank/DDBJ databases">
        <title>Ambrosiozyma monospora NBRC 10751.</title>
        <authorList>
            <person name="Ichikawa N."/>
            <person name="Sato H."/>
            <person name="Tonouchi N."/>
        </authorList>
    </citation>
    <scope>NUCLEOTIDE SEQUENCE</scope>
    <source>
        <strain evidence="1">NBRC 10751</strain>
    </source>
</reference>
<gene>
    <name evidence="1" type="ORF">Amon02_001054300</name>
</gene>
<name>A0ACB5U112_AMBMO</name>
<proteinExistence type="predicted"/>
<sequence>MSHGKSSGVKVLPTKASSAALRTGRSVVRLIRTNKDKKNQPKSVLQPIKFKKVGRKSRSFFHFLYSTSLLIILVIFLAFNAVLPIDTIAKSTDSSSLAIKAIIIVIACAAFIVIFLALYALRIFVMNIYLQEIPKAYMPITSKDIPSECSIAIQNEFIRTQKVKQMAQPNLDIQHPGLFQASSQSDNTDDELPNHLVYENVVRTFGEDIKYRNVLTVKNSSLKITVDKNVTLREILTKRFSPLVQQGKLEYKDSMKLQKFLKLYERLRFSGKAIEHDEFLELMGLWNQVQTLLTKFNH</sequence>
<evidence type="ECO:0000313" key="1">
    <source>
        <dbReference type="EMBL" id="GME98857.1"/>
    </source>
</evidence>
<evidence type="ECO:0000313" key="2">
    <source>
        <dbReference type="Proteomes" id="UP001165064"/>
    </source>
</evidence>
<organism evidence="1 2">
    <name type="scientific">Ambrosiozyma monospora</name>
    <name type="common">Yeast</name>
    <name type="synonym">Endomycopsis monosporus</name>
    <dbReference type="NCBI Taxonomy" id="43982"/>
    <lineage>
        <taxon>Eukaryota</taxon>
        <taxon>Fungi</taxon>
        <taxon>Dikarya</taxon>
        <taxon>Ascomycota</taxon>
        <taxon>Saccharomycotina</taxon>
        <taxon>Pichiomycetes</taxon>
        <taxon>Pichiales</taxon>
        <taxon>Pichiaceae</taxon>
        <taxon>Ambrosiozyma</taxon>
    </lineage>
</organism>
<dbReference type="Proteomes" id="UP001165064">
    <property type="component" value="Unassembled WGS sequence"/>
</dbReference>
<accession>A0ACB5U112</accession>
<dbReference type="EMBL" id="BSXS01010759">
    <property type="protein sequence ID" value="GME98857.1"/>
    <property type="molecule type" value="Genomic_DNA"/>
</dbReference>
<protein>
    <submittedName>
        <fullName evidence="1">Unnamed protein product</fullName>
    </submittedName>
</protein>